<sequence length="74" mass="8131">MGAKIRDQVGGRGKHRKRCLTESDTAEVVKSITSSKTPRSDLGLLVKDIRDTMSLVVVLSVTFVRSGANDWLML</sequence>
<comment type="caution">
    <text evidence="1">The sequence shown here is derived from an EMBL/GenBank/DDBJ whole genome shotgun (WGS) entry which is preliminary data.</text>
</comment>
<name>A0AAD9TGU7_9ROSI</name>
<accession>A0AAD9TGU7</accession>
<keyword evidence="2" id="KW-1185">Reference proteome</keyword>
<organism evidence="1 2">
    <name type="scientific">Dipteronia dyeriana</name>
    <dbReference type="NCBI Taxonomy" id="168575"/>
    <lineage>
        <taxon>Eukaryota</taxon>
        <taxon>Viridiplantae</taxon>
        <taxon>Streptophyta</taxon>
        <taxon>Embryophyta</taxon>
        <taxon>Tracheophyta</taxon>
        <taxon>Spermatophyta</taxon>
        <taxon>Magnoliopsida</taxon>
        <taxon>eudicotyledons</taxon>
        <taxon>Gunneridae</taxon>
        <taxon>Pentapetalae</taxon>
        <taxon>rosids</taxon>
        <taxon>malvids</taxon>
        <taxon>Sapindales</taxon>
        <taxon>Sapindaceae</taxon>
        <taxon>Hippocastanoideae</taxon>
        <taxon>Acereae</taxon>
        <taxon>Dipteronia</taxon>
    </lineage>
</organism>
<dbReference type="AlphaFoldDB" id="A0AAD9TGU7"/>
<dbReference type="EMBL" id="JANJYI010000009">
    <property type="protein sequence ID" value="KAK2635511.1"/>
    <property type="molecule type" value="Genomic_DNA"/>
</dbReference>
<dbReference type="Proteomes" id="UP001280121">
    <property type="component" value="Unassembled WGS sequence"/>
</dbReference>
<proteinExistence type="predicted"/>
<reference evidence="1" key="1">
    <citation type="journal article" date="2023" name="Plant J.">
        <title>Genome sequences and population genomics provide insights into the demographic history, inbreeding, and mutation load of two 'living fossil' tree species of Dipteronia.</title>
        <authorList>
            <person name="Feng Y."/>
            <person name="Comes H.P."/>
            <person name="Chen J."/>
            <person name="Zhu S."/>
            <person name="Lu R."/>
            <person name="Zhang X."/>
            <person name="Li P."/>
            <person name="Qiu J."/>
            <person name="Olsen K.M."/>
            <person name="Qiu Y."/>
        </authorList>
    </citation>
    <scope>NUCLEOTIDE SEQUENCE</scope>
    <source>
        <strain evidence="1">KIB01</strain>
    </source>
</reference>
<protein>
    <submittedName>
        <fullName evidence="1">Uncharacterized protein</fullName>
    </submittedName>
</protein>
<evidence type="ECO:0000313" key="2">
    <source>
        <dbReference type="Proteomes" id="UP001280121"/>
    </source>
</evidence>
<evidence type="ECO:0000313" key="1">
    <source>
        <dbReference type="EMBL" id="KAK2635511.1"/>
    </source>
</evidence>
<gene>
    <name evidence="1" type="ORF">Ddye_030303</name>
</gene>